<dbReference type="STRING" id="55544.A0A4D9EGM6"/>
<evidence type="ECO:0000256" key="10">
    <source>
        <dbReference type="ARBA" id="ARBA00023242"/>
    </source>
</evidence>
<evidence type="ECO:0000313" key="18">
    <source>
        <dbReference type="Proteomes" id="UP000297703"/>
    </source>
</evidence>
<keyword evidence="10" id="KW-0539">Nucleus</keyword>
<evidence type="ECO:0000256" key="3">
    <source>
        <dbReference type="ARBA" id="ARBA00022553"/>
    </source>
</evidence>
<reference evidence="17 18" key="1">
    <citation type="submission" date="2019-04" db="EMBL/GenBank/DDBJ databases">
        <title>Draft genome of the big-headed turtle Platysternon megacephalum.</title>
        <authorList>
            <person name="Gong S."/>
        </authorList>
    </citation>
    <scope>NUCLEOTIDE SEQUENCE [LARGE SCALE GENOMIC DNA]</scope>
    <source>
        <strain evidence="17">DO16091913</strain>
        <tissue evidence="17">Muscle</tissue>
    </source>
</reference>
<dbReference type="OrthoDB" id="6258998at2759"/>
<evidence type="ECO:0000256" key="7">
    <source>
        <dbReference type="ARBA" id="ARBA00023054"/>
    </source>
</evidence>
<comment type="similarity">
    <text evidence="1">Belongs to the TOR1AIP family.</text>
</comment>
<dbReference type="GO" id="GO:0005637">
    <property type="term" value="C:nuclear inner membrane"/>
    <property type="evidence" value="ECO:0007669"/>
    <property type="project" value="UniProtKB-SubCell"/>
</dbReference>
<dbReference type="PANTHER" id="PTHR18843">
    <property type="entry name" value="TORSIN-1A-INTERACTING PROTEIN"/>
    <property type="match status" value="1"/>
</dbReference>
<dbReference type="PANTHER" id="PTHR18843:SF6">
    <property type="entry name" value="TORSIN-1A-INTERACTING PROTEIN 1"/>
    <property type="match status" value="1"/>
</dbReference>
<evidence type="ECO:0000259" key="16">
    <source>
        <dbReference type="Pfam" id="PF05609"/>
    </source>
</evidence>
<keyword evidence="18" id="KW-1185">Reference proteome</keyword>
<reference evidence="17 18" key="2">
    <citation type="submission" date="2019-04" db="EMBL/GenBank/DDBJ databases">
        <title>The genome sequence of big-headed turtle.</title>
        <authorList>
            <person name="Gong S."/>
        </authorList>
    </citation>
    <scope>NUCLEOTIDE SEQUENCE [LARGE SCALE GENOMIC DNA]</scope>
    <source>
        <strain evidence="17">DO16091913</strain>
        <tissue evidence="17">Muscle</tissue>
    </source>
</reference>
<feature type="region of interest" description="Disordered" evidence="14">
    <location>
        <begin position="142"/>
        <end position="207"/>
    </location>
</feature>
<protein>
    <recommendedName>
        <fullName evidence="13">Torsin-1A-interacting protein 1</fullName>
    </recommendedName>
</protein>
<dbReference type="EMBL" id="QXTE01000091">
    <property type="protein sequence ID" value="TFK06958.1"/>
    <property type="molecule type" value="Genomic_DNA"/>
</dbReference>
<gene>
    <name evidence="17" type="ORF">DR999_PMT10309</name>
</gene>
<evidence type="ECO:0000256" key="1">
    <source>
        <dbReference type="ARBA" id="ARBA00007860"/>
    </source>
</evidence>
<feature type="region of interest" description="Disordered" evidence="14">
    <location>
        <begin position="230"/>
        <end position="254"/>
    </location>
</feature>
<accession>A0A4D9EGM6</accession>
<keyword evidence="8 15" id="KW-0472">Membrane</keyword>
<evidence type="ECO:0000256" key="6">
    <source>
        <dbReference type="ARBA" id="ARBA00022989"/>
    </source>
</evidence>
<evidence type="ECO:0000256" key="5">
    <source>
        <dbReference type="ARBA" id="ARBA00022843"/>
    </source>
</evidence>
<feature type="compositionally biased region" description="Polar residues" evidence="14">
    <location>
        <begin position="110"/>
        <end position="120"/>
    </location>
</feature>
<feature type="compositionally biased region" description="Low complexity" evidence="14">
    <location>
        <begin position="197"/>
        <end position="207"/>
    </location>
</feature>
<keyword evidence="4 15" id="KW-0812">Transmembrane</keyword>
<organism evidence="17 18">
    <name type="scientific">Platysternon megacephalum</name>
    <name type="common">big-headed turtle</name>
    <dbReference type="NCBI Taxonomy" id="55544"/>
    <lineage>
        <taxon>Eukaryota</taxon>
        <taxon>Metazoa</taxon>
        <taxon>Chordata</taxon>
        <taxon>Craniata</taxon>
        <taxon>Vertebrata</taxon>
        <taxon>Euteleostomi</taxon>
        <taxon>Archelosauria</taxon>
        <taxon>Testudinata</taxon>
        <taxon>Testudines</taxon>
        <taxon>Cryptodira</taxon>
        <taxon>Durocryptodira</taxon>
        <taxon>Testudinoidea</taxon>
        <taxon>Platysternidae</taxon>
        <taxon>Platysternon</taxon>
    </lineage>
</organism>
<evidence type="ECO:0000256" key="4">
    <source>
        <dbReference type="ARBA" id="ARBA00022692"/>
    </source>
</evidence>
<evidence type="ECO:0000256" key="15">
    <source>
        <dbReference type="SAM" id="Phobius"/>
    </source>
</evidence>
<evidence type="ECO:0000256" key="2">
    <source>
        <dbReference type="ARBA" id="ARBA00022499"/>
    </source>
</evidence>
<dbReference type="AlphaFoldDB" id="A0A4D9EGM6"/>
<dbReference type="Proteomes" id="UP000297703">
    <property type="component" value="Unassembled WGS sequence"/>
</dbReference>
<feature type="domain" description="Torsin-1A-interacting protein 1/2 AAA+ activator" evidence="16">
    <location>
        <begin position="295"/>
        <end position="517"/>
    </location>
</feature>
<keyword evidence="7" id="KW-0175">Coiled coil</keyword>
<comment type="caution">
    <text evidence="17">The sequence shown here is derived from an EMBL/GenBank/DDBJ whole genome shotgun (WGS) entry which is preliminary data.</text>
</comment>
<keyword evidence="2" id="KW-1017">Isopeptide bond</keyword>
<dbReference type="Gene3D" id="3.40.50.12190">
    <property type="match status" value="1"/>
</dbReference>
<keyword evidence="5" id="KW-0832">Ubl conjugation</keyword>
<feature type="region of interest" description="Disordered" evidence="14">
    <location>
        <begin position="40"/>
        <end position="120"/>
    </location>
</feature>
<keyword evidence="3" id="KW-0597">Phosphoprotein</keyword>
<evidence type="ECO:0000256" key="11">
    <source>
        <dbReference type="ARBA" id="ARBA00037580"/>
    </source>
</evidence>
<keyword evidence="6 15" id="KW-1133">Transmembrane helix</keyword>
<evidence type="ECO:0000256" key="9">
    <source>
        <dbReference type="ARBA" id="ARBA00023180"/>
    </source>
</evidence>
<comment type="function">
    <text evidence="11">Required for nuclear membrane integrity. Induces TOR1A and TOR1B ATPase activity and is required for their location on the nuclear membrane. Binds to A- and B-type lamins. Possible role in membrane attachment and assembly of the nuclear lamina.</text>
</comment>
<dbReference type="InterPro" id="IPR046753">
    <property type="entry name" value="TOIP1/2_C"/>
</dbReference>
<feature type="compositionally biased region" description="Basic and acidic residues" evidence="14">
    <location>
        <begin position="40"/>
        <end position="53"/>
    </location>
</feature>
<keyword evidence="9" id="KW-0325">Glycoprotein</keyword>
<name>A0A4D9EGM6_9SAUR</name>
<evidence type="ECO:0000313" key="17">
    <source>
        <dbReference type="EMBL" id="TFK06958.1"/>
    </source>
</evidence>
<dbReference type="GO" id="GO:0061024">
    <property type="term" value="P:membrane organization"/>
    <property type="evidence" value="ECO:0007669"/>
    <property type="project" value="TreeGrafter"/>
</dbReference>
<evidence type="ECO:0000256" key="8">
    <source>
        <dbReference type="ARBA" id="ARBA00023136"/>
    </source>
</evidence>
<evidence type="ECO:0000256" key="13">
    <source>
        <dbReference type="ARBA" id="ARBA00040724"/>
    </source>
</evidence>
<dbReference type="GO" id="GO:0001671">
    <property type="term" value="F:ATPase activator activity"/>
    <property type="evidence" value="ECO:0007669"/>
    <property type="project" value="InterPro"/>
</dbReference>
<sequence length="520" mass="58662">MIEPAELITSGLQCGGFSPRRSAALGRIRMETRLVEEAFREDEGGRAGKERAPRGAYYLRSSQSLRQEAVEMQTRQRTGAKQPGPETRRRDAEASENEVSAYRTRRQRDNTNYNSQTHLTEGNESAFGIVDILPLVRPSIRKSRQTENTLSSANKDFKRNESDDGEEEEEDEEDADGYSDDNESENDGENYKTNVYQPPSSDLQSSLLLSKDPPTVVQKQPVFNQKMTFRRSNESESQVQPNMMKKHSQPAAKKPVGQSSAGWFRMCILVLAVASVTVVWHVWKNQSSKTLPREEIKVVQAFETQMKKLRNVYPNQDPRLWERIQMFLVKRLNTTHPHSQPAILLLTAAQEAEKSLKCLSNQIAEAYSSSLSAATIKIDGAGKATLDSDVVKLEVDNKLSSGFKEGKKAAVVHRFESLPAGSTLIFYKYCDHENAAFKDVTLLLTVLLDEKSLGKNLRLLDVEEKVRDFLWAKFTNSDTPSSYNHMDTDKLSGLWSRISHLVLPVWPENALPKEGCLQMD</sequence>
<evidence type="ECO:0000256" key="14">
    <source>
        <dbReference type="SAM" id="MobiDB-lite"/>
    </source>
</evidence>
<feature type="compositionally biased region" description="Acidic residues" evidence="14">
    <location>
        <begin position="163"/>
        <end position="188"/>
    </location>
</feature>
<dbReference type="Pfam" id="PF05609">
    <property type="entry name" value="LAP1_C"/>
    <property type="match status" value="1"/>
</dbReference>
<dbReference type="InterPro" id="IPR008662">
    <property type="entry name" value="TOIP1/2"/>
</dbReference>
<dbReference type="InterPro" id="IPR038599">
    <property type="entry name" value="LAP1C-like_C_sf"/>
</dbReference>
<comment type="subcellular location">
    <subcellularLocation>
        <location evidence="12">Nucleus inner membrane</location>
        <topology evidence="12">Single-pass membrane protein</topology>
    </subcellularLocation>
</comment>
<proteinExistence type="inferred from homology"/>
<feature type="transmembrane region" description="Helical" evidence="15">
    <location>
        <begin position="263"/>
        <end position="283"/>
    </location>
</feature>
<evidence type="ECO:0000256" key="12">
    <source>
        <dbReference type="ARBA" id="ARBA00037876"/>
    </source>
</evidence>